<evidence type="ECO:0000313" key="1">
    <source>
        <dbReference type="Proteomes" id="UP000095286"/>
    </source>
</evidence>
<dbReference type="Proteomes" id="UP000095286">
    <property type="component" value="Unplaced"/>
</dbReference>
<proteinExistence type="predicted"/>
<accession>A0AC35UFD9</accession>
<sequence length="372" mass="43114">MSVIAPSIVFFTWQQARLVALILNAFSGYLFHIDSLTTQKNNTLPNEHLLTLITMEQQLTKFREKYKNNGYSGEIYAGIEEIQEKAKNIIQLQNSTLKNILITTKLYFDFPEYKVTDERLRWTVKDLENRNQVSKAWKFWLDDKCFLELIYSNITSSCFKAKTTFKGTIGLELSEHLQYFHYGANLQTPYFDSNLERPVEEDTLEACSNLIDEIDSYKKKHYKSLIKLNKKERDQFMASIVACGQLGFLEVSDLTILSTLLSWQHPTLGCFALEIPENLPNYGLSRNRGLGEQTTTKTACSAQSTLLAMHSFLIYLRLLLEPPYKYREYHLADQAGTIGTIPAEDRFKAFEYIKWVMDSGNFHCIIKIQKYE</sequence>
<organism evidence="1 2">
    <name type="scientific">Rhabditophanes sp. KR3021</name>
    <dbReference type="NCBI Taxonomy" id="114890"/>
    <lineage>
        <taxon>Eukaryota</taxon>
        <taxon>Metazoa</taxon>
        <taxon>Ecdysozoa</taxon>
        <taxon>Nematoda</taxon>
        <taxon>Chromadorea</taxon>
        <taxon>Rhabditida</taxon>
        <taxon>Tylenchina</taxon>
        <taxon>Panagrolaimomorpha</taxon>
        <taxon>Strongyloidoidea</taxon>
        <taxon>Alloionematidae</taxon>
        <taxon>Rhabditophanes</taxon>
    </lineage>
</organism>
<protein>
    <submittedName>
        <fullName evidence="2">Uncharacterized protein</fullName>
    </submittedName>
</protein>
<reference evidence="2" key="1">
    <citation type="submission" date="2016-11" db="UniProtKB">
        <authorList>
            <consortium name="WormBaseParasite"/>
        </authorList>
    </citation>
    <scope>IDENTIFICATION</scope>
    <source>
        <strain evidence="2">KR3021</strain>
    </source>
</reference>
<name>A0AC35UFD9_9BILA</name>
<dbReference type="WBParaSite" id="RSKR_0001067500.1">
    <property type="protein sequence ID" value="RSKR_0001067500.1"/>
    <property type="gene ID" value="RSKR_0001067500"/>
</dbReference>
<evidence type="ECO:0000313" key="2">
    <source>
        <dbReference type="WBParaSite" id="RSKR_0001067500.1"/>
    </source>
</evidence>